<sequence>MASTSPILALPLELLQQITSEFHGFYSSADLLALRLVCKQISAAVFDQFAAEYLHRRECFILDKDRVYNLIDQFNTPTIARRISKVRVSIEGLNYGPVSQIYQAKPNTIRLDRFVNALARNRCELELDLSCRTEYWYAHRLQWIHDTMDGVGRAKCKVRRLDLSEHIIPGLSARVTRGSGFMNFLLPLQTLCCDLILSVAGVVDHIEGLRSIEEIINCVPALEELELRTLFKSTSRMTYHASVDRIMVDILLATTSRKLSRLHISYGSLEPKIFAEVLQNFEGTLQDFRGNNVGLLSARDVWTEALRVISNLPKLRRLSLSNCRQVEGLQEWDVAMAEHDPTKVCPTWLKLECIGTHTVREQIKATLERGLVLRERF</sequence>
<name>A0AAN8A503_9PEZI</name>
<dbReference type="InterPro" id="IPR032675">
    <property type="entry name" value="LRR_dom_sf"/>
</dbReference>
<evidence type="ECO:0000313" key="2">
    <source>
        <dbReference type="Proteomes" id="UP001310594"/>
    </source>
</evidence>
<reference evidence="1" key="1">
    <citation type="submission" date="2023-08" db="EMBL/GenBank/DDBJ databases">
        <title>Black Yeasts Isolated from many extreme environments.</title>
        <authorList>
            <person name="Coleine C."/>
            <person name="Stajich J.E."/>
            <person name="Selbmann L."/>
        </authorList>
    </citation>
    <scope>NUCLEOTIDE SEQUENCE</scope>
    <source>
        <strain evidence="1">CCFEE 5810</strain>
    </source>
</reference>
<comment type="caution">
    <text evidence="1">The sequence shown here is derived from an EMBL/GenBank/DDBJ whole genome shotgun (WGS) entry which is preliminary data.</text>
</comment>
<dbReference type="AlphaFoldDB" id="A0AAN8A503"/>
<dbReference type="Gene3D" id="3.80.10.10">
    <property type="entry name" value="Ribonuclease Inhibitor"/>
    <property type="match status" value="1"/>
</dbReference>
<dbReference type="EMBL" id="JAVRQU010000002">
    <property type="protein sequence ID" value="KAK5706301.1"/>
    <property type="molecule type" value="Genomic_DNA"/>
</dbReference>
<protein>
    <recommendedName>
        <fullName evidence="3">F-box domain-containing protein</fullName>
    </recommendedName>
</protein>
<dbReference type="Proteomes" id="UP001310594">
    <property type="component" value="Unassembled WGS sequence"/>
</dbReference>
<accession>A0AAN8A503</accession>
<evidence type="ECO:0008006" key="3">
    <source>
        <dbReference type="Google" id="ProtNLM"/>
    </source>
</evidence>
<dbReference type="SUPFAM" id="SSF52047">
    <property type="entry name" value="RNI-like"/>
    <property type="match status" value="1"/>
</dbReference>
<evidence type="ECO:0000313" key="1">
    <source>
        <dbReference type="EMBL" id="KAK5706301.1"/>
    </source>
</evidence>
<gene>
    <name evidence="1" type="ORF">LTR97_001288</name>
</gene>
<organism evidence="1 2">
    <name type="scientific">Elasticomyces elasticus</name>
    <dbReference type="NCBI Taxonomy" id="574655"/>
    <lineage>
        <taxon>Eukaryota</taxon>
        <taxon>Fungi</taxon>
        <taxon>Dikarya</taxon>
        <taxon>Ascomycota</taxon>
        <taxon>Pezizomycotina</taxon>
        <taxon>Dothideomycetes</taxon>
        <taxon>Dothideomycetidae</taxon>
        <taxon>Mycosphaerellales</taxon>
        <taxon>Teratosphaeriaceae</taxon>
        <taxon>Elasticomyces</taxon>
    </lineage>
</organism>
<proteinExistence type="predicted"/>